<proteinExistence type="inferred from homology"/>
<dbReference type="PROSITE" id="PS51795">
    <property type="entry name" value="ZF_FLZ"/>
    <property type="match status" value="1"/>
</dbReference>
<dbReference type="GO" id="GO:0008270">
    <property type="term" value="F:zinc ion binding"/>
    <property type="evidence" value="ECO:0007669"/>
    <property type="project" value="UniProtKB-KW"/>
</dbReference>
<evidence type="ECO:0000256" key="1">
    <source>
        <dbReference type="ARBA" id="ARBA00009374"/>
    </source>
</evidence>
<comment type="similarity">
    <text evidence="1">Belongs to the FLZ family.</text>
</comment>
<protein>
    <recommendedName>
        <fullName evidence="5">FLZ-type domain-containing protein</fullName>
    </recommendedName>
</protein>
<dbReference type="AlphaFoldDB" id="A0A8S9HWI9"/>
<evidence type="ECO:0000256" key="4">
    <source>
        <dbReference type="PROSITE-ProRule" id="PRU01131"/>
    </source>
</evidence>
<keyword evidence="3" id="KW-0863">Zinc-finger</keyword>
<keyword evidence="2" id="KW-0479">Metal-binding</keyword>
<sequence>MHGSCDRAFCSVEYRSKQMVMDEEESFRRDKCSFMAVKATKPDSPARCLQVVVTTVTIV</sequence>
<dbReference type="InterPro" id="IPR007650">
    <property type="entry name" value="Zf-FLZ_dom"/>
</dbReference>
<dbReference type="EMBL" id="QGKY02001250">
    <property type="protein sequence ID" value="KAF2561477.1"/>
    <property type="molecule type" value="Genomic_DNA"/>
</dbReference>
<gene>
    <name evidence="6" type="ORF">F2Q70_00014670</name>
</gene>
<comment type="caution">
    <text evidence="6">The sequence shown here is derived from an EMBL/GenBank/DDBJ whole genome shotgun (WGS) entry which is preliminary data.</text>
</comment>
<accession>A0A8S9HWI9</accession>
<evidence type="ECO:0000256" key="2">
    <source>
        <dbReference type="ARBA" id="ARBA00022723"/>
    </source>
</evidence>
<name>A0A8S9HWI9_BRACR</name>
<evidence type="ECO:0000313" key="6">
    <source>
        <dbReference type="EMBL" id="KAF2561477.1"/>
    </source>
</evidence>
<organism evidence="6">
    <name type="scientific">Brassica cretica</name>
    <name type="common">Mustard</name>
    <dbReference type="NCBI Taxonomy" id="69181"/>
    <lineage>
        <taxon>Eukaryota</taxon>
        <taxon>Viridiplantae</taxon>
        <taxon>Streptophyta</taxon>
        <taxon>Embryophyta</taxon>
        <taxon>Tracheophyta</taxon>
        <taxon>Spermatophyta</taxon>
        <taxon>Magnoliopsida</taxon>
        <taxon>eudicotyledons</taxon>
        <taxon>Gunneridae</taxon>
        <taxon>Pentapetalae</taxon>
        <taxon>rosids</taxon>
        <taxon>malvids</taxon>
        <taxon>Brassicales</taxon>
        <taxon>Brassicaceae</taxon>
        <taxon>Brassiceae</taxon>
        <taxon>Brassica</taxon>
    </lineage>
</organism>
<evidence type="ECO:0000256" key="3">
    <source>
        <dbReference type="ARBA" id="ARBA00022771"/>
    </source>
</evidence>
<reference evidence="6" key="1">
    <citation type="submission" date="2019-12" db="EMBL/GenBank/DDBJ databases">
        <title>Genome sequencing and annotation of Brassica cretica.</title>
        <authorList>
            <person name="Studholme D.J."/>
            <person name="Sarris P.F."/>
        </authorList>
    </citation>
    <scope>NUCLEOTIDE SEQUENCE</scope>
    <source>
        <strain evidence="6">PFS-102/07</strain>
        <tissue evidence="6">Leaf</tissue>
    </source>
</reference>
<feature type="zinc finger region" description="FLZ-type" evidence="4">
    <location>
        <begin position="1"/>
        <end position="26"/>
    </location>
</feature>
<keyword evidence="3" id="KW-0862">Zinc</keyword>
<feature type="domain" description="FLZ-type" evidence="5">
    <location>
        <begin position="1"/>
        <end position="26"/>
    </location>
</feature>
<evidence type="ECO:0000259" key="5">
    <source>
        <dbReference type="PROSITE" id="PS51795"/>
    </source>
</evidence>